<dbReference type="EMBL" id="CDPU01000057">
    <property type="protein sequence ID" value="CEO55810.1"/>
    <property type="molecule type" value="Genomic_DNA"/>
</dbReference>
<proteinExistence type="predicted"/>
<keyword evidence="1" id="KW-0732">Signal</keyword>
<accession>A0A0B7KLX0</accession>
<feature type="signal peptide" evidence="1">
    <location>
        <begin position="1"/>
        <end position="19"/>
    </location>
</feature>
<dbReference type="AlphaFoldDB" id="A0A0B7KLX0"/>
<feature type="chain" id="PRO_5002119455" evidence="1">
    <location>
        <begin position="20"/>
        <end position="103"/>
    </location>
</feature>
<organism evidence="2">
    <name type="scientific">Bionectria ochroleuca</name>
    <name type="common">Gliocladium roseum</name>
    <dbReference type="NCBI Taxonomy" id="29856"/>
    <lineage>
        <taxon>Eukaryota</taxon>
        <taxon>Fungi</taxon>
        <taxon>Dikarya</taxon>
        <taxon>Ascomycota</taxon>
        <taxon>Pezizomycotina</taxon>
        <taxon>Sordariomycetes</taxon>
        <taxon>Hypocreomycetidae</taxon>
        <taxon>Hypocreales</taxon>
        <taxon>Bionectriaceae</taxon>
        <taxon>Clonostachys</taxon>
    </lineage>
</organism>
<evidence type="ECO:0000256" key="1">
    <source>
        <dbReference type="SAM" id="SignalP"/>
    </source>
</evidence>
<gene>
    <name evidence="2" type="ORF">BN869_000011868_1</name>
</gene>
<sequence length="103" mass="11716">MHFIKTVVSLFTLQTLATAQLADPELVARNEYQVARENYLAARDEFLAARELYLRGPDGVGKCKKVNNQLVCAPNDIKFMRMPKTLCGPRMKVGDTCRYTIYN</sequence>
<name>A0A0B7KLX0_BIOOC</name>
<protein>
    <submittedName>
        <fullName evidence="2">Uncharacterized protein</fullName>
    </submittedName>
</protein>
<reference evidence="2" key="1">
    <citation type="submission" date="2015-01" db="EMBL/GenBank/DDBJ databases">
        <authorList>
            <person name="Durling Mikael"/>
        </authorList>
    </citation>
    <scope>NUCLEOTIDE SEQUENCE</scope>
</reference>
<evidence type="ECO:0000313" key="2">
    <source>
        <dbReference type="EMBL" id="CEO55810.1"/>
    </source>
</evidence>